<evidence type="ECO:0000313" key="11">
    <source>
        <dbReference type="EMBL" id="ODH27077.1"/>
    </source>
</evidence>
<evidence type="ECO:0000256" key="9">
    <source>
        <dbReference type="ARBA" id="ARBA00023679"/>
    </source>
</evidence>
<comment type="similarity">
    <text evidence="3">Belongs to the Nudix hydrolase family. NudC subfamily.</text>
</comment>
<dbReference type="GO" id="GO:0005829">
    <property type="term" value="C:cytosol"/>
    <property type="evidence" value="ECO:0007669"/>
    <property type="project" value="TreeGrafter"/>
</dbReference>
<dbReference type="CDD" id="cd03429">
    <property type="entry name" value="NUDIX_NADH_pyrophosphatase_Nudt13"/>
    <property type="match status" value="1"/>
</dbReference>
<dbReference type="VEuPathDB" id="FungiDB:PADG_07570"/>
<dbReference type="GO" id="GO:0046872">
    <property type="term" value="F:metal ion binding"/>
    <property type="evidence" value="ECO:0007669"/>
    <property type="project" value="UniProtKB-KW"/>
</dbReference>
<name>A0A1D2JDH7_PARBR</name>
<protein>
    <recommendedName>
        <fullName evidence="4">NAD(+) diphosphatase</fullName>
        <ecNumber evidence="4">3.6.1.22</ecNumber>
    </recommendedName>
</protein>
<dbReference type="PROSITE" id="PS51462">
    <property type="entry name" value="NUDIX"/>
    <property type="match status" value="1"/>
</dbReference>
<dbReference type="Proteomes" id="UP000242814">
    <property type="component" value="Unassembled WGS sequence"/>
</dbReference>
<dbReference type="PROSITE" id="PS00893">
    <property type="entry name" value="NUDIX_BOX"/>
    <property type="match status" value="1"/>
</dbReference>
<dbReference type="Pfam" id="PF00293">
    <property type="entry name" value="NUDIX"/>
    <property type="match status" value="1"/>
</dbReference>
<dbReference type="GO" id="GO:0019677">
    <property type="term" value="P:NAD+ catabolic process"/>
    <property type="evidence" value="ECO:0007669"/>
    <property type="project" value="TreeGrafter"/>
</dbReference>
<dbReference type="Gene3D" id="3.90.79.10">
    <property type="entry name" value="Nucleoside Triphosphate Pyrophosphohydrolase"/>
    <property type="match status" value="1"/>
</dbReference>
<dbReference type="SUPFAM" id="SSF55811">
    <property type="entry name" value="Nudix"/>
    <property type="match status" value="1"/>
</dbReference>
<dbReference type="InterPro" id="IPR050241">
    <property type="entry name" value="NAD-cap_RNA_hydrolase_NudC"/>
</dbReference>
<dbReference type="EMBL" id="LZYO01000167">
    <property type="protein sequence ID" value="ODH27077.1"/>
    <property type="molecule type" value="Genomic_DNA"/>
</dbReference>
<keyword evidence="7" id="KW-0460">Magnesium</keyword>
<accession>A0A1D2JDH7</accession>
<reference evidence="11 12" key="1">
    <citation type="submission" date="2016-06" db="EMBL/GenBank/DDBJ databases">
        <authorList>
            <person name="Kjaerup R.B."/>
            <person name="Dalgaard T.S."/>
            <person name="Juul-Madsen H.R."/>
        </authorList>
    </citation>
    <scope>NUCLEOTIDE SEQUENCE [LARGE SCALE GENOMIC DNA]</scope>
    <source>
        <strain evidence="11 12">Pb300</strain>
    </source>
</reference>
<evidence type="ECO:0000256" key="1">
    <source>
        <dbReference type="ARBA" id="ARBA00001946"/>
    </source>
</evidence>
<keyword evidence="5" id="KW-0479">Metal-binding</keyword>
<evidence type="ECO:0000256" key="2">
    <source>
        <dbReference type="ARBA" id="ARBA00001947"/>
    </source>
</evidence>
<dbReference type="Pfam" id="PF09296">
    <property type="entry name" value="NUDIX-like"/>
    <property type="match status" value="1"/>
</dbReference>
<comment type="cofactor">
    <cofactor evidence="2">
        <name>Zn(2+)</name>
        <dbReference type="ChEBI" id="CHEBI:29105"/>
    </cofactor>
</comment>
<organism evidence="11 12">
    <name type="scientific">Paracoccidioides brasiliensis</name>
    <dbReference type="NCBI Taxonomy" id="121759"/>
    <lineage>
        <taxon>Eukaryota</taxon>
        <taxon>Fungi</taxon>
        <taxon>Dikarya</taxon>
        <taxon>Ascomycota</taxon>
        <taxon>Pezizomycotina</taxon>
        <taxon>Eurotiomycetes</taxon>
        <taxon>Eurotiomycetidae</taxon>
        <taxon>Onygenales</taxon>
        <taxon>Ajellomycetaceae</taxon>
        <taxon>Paracoccidioides</taxon>
    </lineage>
</organism>
<dbReference type="VEuPathDB" id="FungiDB:PABG_04112"/>
<comment type="cofactor">
    <cofactor evidence="1">
        <name>Mg(2+)</name>
        <dbReference type="ChEBI" id="CHEBI:18420"/>
    </cofactor>
</comment>
<evidence type="ECO:0000256" key="7">
    <source>
        <dbReference type="ARBA" id="ARBA00022842"/>
    </source>
</evidence>
<gene>
    <name evidence="11" type="ORF">ACO22_04309</name>
</gene>
<evidence type="ECO:0000256" key="4">
    <source>
        <dbReference type="ARBA" id="ARBA00012381"/>
    </source>
</evidence>
<keyword evidence="8" id="KW-0520">NAD</keyword>
<comment type="catalytic activity">
    <reaction evidence="9">
        <text>a 5'-end NAD(+)-phospho-ribonucleoside in mRNA + H2O = a 5'-end phospho-adenosine-phospho-ribonucleoside in mRNA + beta-nicotinamide D-ribonucleotide + 2 H(+)</text>
        <dbReference type="Rhea" id="RHEA:60876"/>
        <dbReference type="Rhea" id="RHEA-COMP:15698"/>
        <dbReference type="Rhea" id="RHEA-COMP:15719"/>
        <dbReference type="ChEBI" id="CHEBI:14649"/>
        <dbReference type="ChEBI" id="CHEBI:15377"/>
        <dbReference type="ChEBI" id="CHEBI:15378"/>
        <dbReference type="ChEBI" id="CHEBI:144029"/>
        <dbReference type="ChEBI" id="CHEBI:144051"/>
    </reaction>
    <physiologicalReaction direction="left-to-right" evidence="9">
        <dbReference type="Rhea" id="RHEA:60877"/>
    </physiologicalReaction>
</comment>
<dbReference type="FunFam" id="3.90.79.10:FF:000042">
    <property type="entry name" value="Probable NADH pyrophosphatase"/>
    <property type="match status" value="1"/>
</dbReference>
<dbReference type="InterPro" id="IPR015797">
    <property type="entry name" value="NUDIX_hydrolase-like_dom_sf"/>
</dbReference>
<dbReference type="PANTHER" id="PTHR42904:SF6">
    <property type="entry name" value="NAD-CAPPED RNA HYDROLASE NUDT12"/>
    <property type="match status" value="1"/>
</dbReference>
<dbReference type="InterPro" id="IPR000086">
    <property type="entry name" value="NUDIX_hydrolase_dom"/>
</dbReference>
<dbReference type="GO" id="GO:0006742">
    <property type="term" value="P:NADP+ catabolic process"/>
    <property type="evidence" value="ECO:0007669"/>
    <property type="project" value="TreeGrafter"/>
</dbReference>
<feature type="domain" description="Nudix hydrolase" evidence="10">
    <location>
        <begin position="254"/>
        <end position="390"/>
    </location>
</feature>
<evidence type="ECO:0000256" key="6">
    <source>
        <dbReference type="ARBA" id="ARBA00022801"/>
    </source>
</evidence>
<dbReference type="AlphaFoldDB" id="A0A1D2JDH7"/>
<dbReference type="InterPro" id="IPR015375">
    <property type="entry name" value="NADH_PPase-like_N"/>
</dbReference>
<dbReference type="InterPro" id="IPR020084">
    <property type="entry name" value="NUDIX_hydrolase_CS"/>
</dbReference>
<sequence length="423" mass="46575">MASVTPESIADIPAPAHVQIEPMLSRKFGKETVNYFSSSPLNRVSFLRSEAPFLSAAIRHPTSRFLLFNNLSPLVRNPSEVFYASYDDVKPLIPEDIFDKSEEDVLKEFNSSITIPHLVFLGLDETQSDNGLVYKIYKGTPFFALDVTPRGTIEQTAKIIVSTMEARGLSFHKARVLNALPADVAAIYAQARSLLDWNTRNTYCGTCGHPTLSVNAGTKRACPPHDHAQATDGNPPIARPHCNTRTTISNLSFPRTDPTIIVSVLSHDGQRLLLGRQKRWPQNWYSTLAGFVEPAESIEDAVRREVWEESGVVLSRVVVHSTQPWPYPANLMIGAIAQVATPENEVVSLKHDQELEDARWFPIEVVEEALRAGTSDLASKPGAEYKGGLRLPPKTAIAHQLIRAVVKGEFWGGTSGDGNGAKM</sequence>
<evidence type="ECO:0000256" key="5">
    <source>
        <dbReference type="ARBA" id="ARBA00022723"/>
    </source>
</evidence>
<dbReference type="EC" id="3.6.1.22" evidence="4"/>
<evidence type="ECO:0000259" key="10">
    <source>
        <dbReference type="PROSITE" id="PS51462"/>
    </source>
</evidence>
<dbReference type="PANTHER" id="PTHR42904">
    <property type="entry name" value="NUDIX HYDROLASE, NUDC SUBFAMILY"/>
    <property type="match status" value="1"/>
</dbReference>
<proteinExistence type="inferred from homology"/>
<dbReference type="GO" id="GO:0035529">
    <property type="term" value="F:NADH pyrophosphatase activity"/>
    <property type="evidence" value="ECO:0007669"/>
    <property type="project" value="TreeGrafter"/>
</dbReference>
<evidence type="ECO:0000256" key="8">
    <source>
        <dbReference type="ARBA" id="ARBA00023027"/>
    </source>
</evidence>
<keyword evidence="6" id="KW-0378">Hydrolase</keyword>
<comment type="caution">
    <text evidence="11">The sequence shown here is derived from an EMBL/GenBank/DDBJ whole genome shotgun (WGS) entry which is preliminary data.</text>
</comment>
<dbReference type="InterPro" id="IPR049734">
    <property type="entry name" value="NudC-like_C"/>
</dbReference>
<evidence type="ECO:0000256" key="3">
    <source>
        <dbReference type="ARBA" id="ARBA00009595"/>
    </source>
</evidence>
<dbReference type="GO" id="GO:0005777">
    <property type="term" value="C:peroxisome"/>
    <property type="evidence" value="ECO:0007669"/>
    <property type="project" value="TreeGrafter"/>
</dbReference>
<evidence type="ECO:0000313" key="12">
    <source>
        <dbReference type="Proteomes" id="UP000242814"/>
    </source>
</evidence>
<dbReference type="Gene3D" id="3.90.79.20">
    <property type="match status" value="1"/>
</dbReference>